<feature type="region of interest" description="Disordered" evidence="2">
    <location>
        <begin position="1094"/>
        <end position="1134"/>
    </location>
</feature>
<evidence type="ECO:0000313" key="4">
    <source>
        <dbReference type="EMBL" id="KAL2266987.1"/>
    </source>
</evidence>
<feature type="compositionally biased region" description="Low complexity" evidence="2">
    <location>
        <begin position="1107"/>
        <end position="1122"/>
    </location>
</feature>
<dbReference type="Proteomes" id="UP001600064">
    <property type="component" value="Unassembled WGS sequence"/>
</dbReference>
<proteinExistence type="predicted"/>
<feature type="region of interest" description="Disordered" evidence="2">
    <location>
        <begin position="866"/>
        <end position="889"/>
    </location>
</feature>
<dbReference type="PANTHER" id="PTHR47219">
    <property type="entry name" value="RAB GTPASE-ACTIVATING PROTEIN 1-LIKE"/>
    <property type="match status" value="1"/>
</dbReference>
<feature type="region of interest" description="Disordered" evidence="2">
    <location>
        <begin position="1042"/>
        <end position="1076"/>
    </location>
</feature>
<evidence type="ECO:0000256" key="2">
    <source>
        <dbReference type="SAM" id="MobiDB-lite"/>
    </source>
</evidence>
<evidence type="ECO:0000256" key="1">
    <source>
        <dbReference type="SAM" id="Coils"/>
    </source>
</evidence>
<feature type="region of interest" description="Disordered" evidence="2">
    <location>
        <begin position="1"/>
        <end position="130"/>
    </location>
</feature>
<dbReference type="InterPro" id="IPR000195">
    <property type="entry name" value="Rab-GAP-TBC_dom"/>
</dbReference>
<evidence type="ECO:0000313" key="5">
    <source>
        <dbReference type="Proteomes" id="UP001600064"/>
    </source>
</evidence>
<feature type="region of interest" description="Disordered" evidence="2">
    <location>
        <begin position="739"/>
        <end position="768"/>
    </location>
</feature>
<keyword evidence="5" id="KW-1185">Reference proteome</keyword>
<dbReference type="RefSeq" id="XP_070865714.1">
    <property type="nucleotide sequence ID" value="XM_071010734.1"/>
</dbReference>
<feature type="compositionally biased region" description="Acidic residues" evidence="2">
    <location>
        <begin position="73"/>
        <end position="92"/>
    </location>
</feature>
<name>A0ABR4DBM0_9PEZI</name>
<comment type="caution">
    <text evidence="4">The sequence shown here is derived from an EMBL/GenBank/DDBJ whole genome shotgun (WGS) entry which is preliminary data.</text>
</comment>
<accession>A0ABR4DBM0</accession>
<protein>
    <recommendedName>
        <fullName evidence="3">Rab-GAP TBC domain-containing protein</fullName>
    </recommendedName>
</protein>
<feature type="compositionally biased region" description="Gly residues" evidence="2">
    <location>
        <begin position="875"/>
        <end position="889"/>
    </location>
</feature>
<feature type="domain" description="Rab-GAP TBC" evidence="3">
    <location>
        <begin position="262"/>
        <end position="446"/>
    </location>
</feature>
<feature type="compositionally biased region" description="Basic and acidic residues" evidence="2">
    <location>
        <begin position="524"/>
        <end position="538"/>
    </location>
</feature>
<feature type="region of interest" description="Disordered" evidence="2">
    <location>
        <begin position="638"/>
        <end position="677"/>
    </location>
</feature>
<dbReference type="SUPFAM" id="SSF47923">
    <property type="entry name" value="Ypt/Rab-GAP domain of gyp1p"/>
    <property type="match status" value="2"/>
</dbReference>
<dbReference type="InterPro" id="IPR050302">
    <property type="entry name" value="Rab_GAP_TBC_domain"/>
</dbReference>
<feature type="compositionally biased region" description="Polar residues" evidence="2">
    <location>
        <begin position="54"/>
        <end position="71"/>
    </location>
</feature>
<feature type="region of interest" description="Disordered" evidence="2">
    <location>
        <begin position="142"/>
        <end position="164"/>
    </location>
</feature>
<feature type="region of interest" description="Disordered" evidence="2">
    <location>
        <begin position="941"/>
        <end position="1003"/>
    </location>
</feature>
<dbReference type="Gene3D" id="1.10.10.750">
    <property type="entry name" value="Ypt/Rab-GAP domain of gyp1p, domain 1"/>
    <property type="match status" value="1"/>
</dbReference>
<dbReference type="PROSITE" id="PS50086">
    <property type="entry name" value="TBC_RABGAP"/>
    <property type="match status" value="1"/>
</dbReference>
<feature type="coiled-coil region" evidence="1">
    <location>
        <begin position="1013"/>
        <end position="1040"/>
    </location>
</feature>
<organism evidence="4 5">
    <name type="scientific">Remersonia thermophila</name>
    <dbReference type="NCBI Taxonomy" id="72144"/>
    <lineage>
        <taxon>Eukaryota</taxon>
        <taxon>Fungi</taxon>
        <taxon>Dikarya</taxon>
        <taxon>Ascomycota</taxon>
        <taxon>Pezizomycotina</taxon>
        <taxon>Sordariomycetes</taxon>
        <taxon>Sordariomycetidae</taxon>
        <taxon>Sordariales</taxon>
        <taxon>Sordariales incertae sedis</taxon>
        <taxon>Remersonia</taxon>
    </lineage>
</organism>
<dbReference type="Gene3D" id="1.10.8.270">
    <property type="entry name" value="putative rabgap domain of human tbc1 domain family member 14 like domains"/>
    <property type="match status" value="1"/>
</dbReference>
<feature type="compositionally biased region" description="Polar residues" evidence="2">
    <location>
        <begin position="979"/>
        <end position="997"/>
    </location>
</feature>
<feature type="compositionally biased region" description="Basic and acidic residues" evidence="2">
    <location>
        <begin position="837"/>
        <end position="854"/>
    </location>
</feature>
<feature type="coiled-coil region" evidence="1">
    <location>
        <begin position="693"/>
        <end position="734"/>
    </location>
</feature>
<sequence>MARPTTSDNDATPRASASPVATKGASSHDSLVTVRLSGGPALQIDTEVPPSTMLARTSSIPEPIPNGSTTIETAEDNDGDDDEDDSESEIFEPETRRRPNLLQELGGGAGIRGSHGRKRGDSCSSSDSENIDWDALQEKEDLEAKQHASRNAGRGGGGGGDALEPDAASLLAKLDRENARIAVAATNPRAAAFQSSATKAPRPPSMAQLRKMVSGPMPPALRYSTLPPTPMTELDFYLALVKDPKQTAARLPTLLSNKVRKGIPPPLRGVVWQSMAGARDSALEELYERLSGESSPYEGVISKDLGRSFPGVEMFRDPEGDGQRMLGRVLKCFSLYDAKIGYCQGLAFLVGPLLMHMGDKQAFCVLVRLMESYNLRQCFTPDLSGLHLRIYQFRELLRQHLPTLSAHLDQLGVDHAYVSQWFLSFYAVTCPLPMLFRIYDVIFAEGASETIMRVALSLMRKNQVRILACTEFEDVMHLLLSRGVWDCYGHNADDFVNDFVALADVVTRERLAALEQGYKEQQEAAKISEADGANHRTDAPQASGADVTTVASRFLGRLWASSSASTPKFTTFAAAAAAAAQASASASASASTSPPTAAAAALNPTSSIVGRPLSMLRRSTSKQSLSSMEAASSSTASSAASVFSSASSTDTATTISRDSGPDEPLPPTSGPAKTSAAAAAAAAVGGASAKDGSKHLHTQIEDLLTALSELQRNHATLTSQLQREKEEREEDRRAVHALLGGLRSGDASNEEDASSSSSPTTITLAPGTNLPGLIAAVKDRFGDQADNDASPAMAETKQELRDELARVRNQLTEECARSTELRRRIRDMESEASSLRDQLRESHAHVRNIHQEKQRLERQIHGMRLRASDSAAADRGGGGGGAGGGAGGGGGASDWFPRALVSGALGGAASSSSSSATTATGAGMANAKTSGLRELKLGRSRSTPYHAAPASSSSSSGLGAHLAPTKRSSTLPMTRKDSTASTLSTHSQHSLVEQQLKQPVEPTSEHDALLLDLVQAKTAEAVARQELEECRQKLEQLRKAVGLGPGQDLPPPSSSASSSSPFSSSVSSASGLSASPPSISGAAVVMGGMFGRLTGADPSSAGTRSVSGPAPASGAGAATSSSSGGGGGFWGWRR</sequence>
<feature type="compositionally biased region" description="Low complexity" evidence="2">
    <location>
        <begin position="1054"/>
        <end position="1076"/>
    </location>
</feature>
<gene>
    <name evidence="4" type="ORF">VTJ83DRAFT_4264</name>
</gene>
<feature type="compositionally biased region" description="Polar residues" evidence="2">
    <location>
        <begin position="1"/>
        <end position="10"/>
    </location>
</feature>
<reference evidence="4 5" key="1">
    <citation type="journal article" date="2024" name="Commun. Biol.">
        <title>Comparative genomic analysis of thermophilic fungi reveals convergent evolutionary adaptations and gene losses.</title>
        <authorList>
            <person name="Steindorff A.S."/>
            <person name="Aguilar-Pontes M.V."/>
            <person name="Robinson A.J."/>
            <person name="Andreopoulos B."/>
            <person name="LaButti K."/>
            <person name="Kuo A."/>
            <person name="Mondo S."/>
            <person name="Riley R."/>
            <person name="Otillar R."/>
            <person name="Haridas S."/>
            <person name="Lipzen A."/>
            <person name="Grimwood J."/>
            <person name="Schmutz J."/>
            <person name="Clum A."/>
            <person name="Reid I.D."/>
            <person name="Moisan M.C."/>
            <person name="Butler G."/>
            <person name="Nguyen T.T.M."/>
            <person name="Dewar K."/>
            <person name="Conant G."/>
            <person name="Drula E."/>
            <person name="Henrissat B."/>
            <person name="Hansel C."/>
            <person name="Singer S."/>
            <person name="Hutchinson M.I."/>
            <person name="de Vries R.P."/>
            <person name="Natvig D.O."/>
            <person name="Powell A.J."/>
            <person name="Tsang A."/>
            <person name="Grigoriev I.V."/>
        </authorList>
    </citation>
    <scope>NUCLEOTIDE SEQUENCE [LARGE SCALE GENOMIC DNA]</scope>
    <source>
        <strain evidence="4 5">ATCC 22073</strain>
    </source>
</reference>
<feature type="compositionally biased region" description="Low complexity" evidence="2">
    <location>
        <begin position="638"/>
        <end position="656"/>
    </location>
</feature>
<dbReference type="Gene3D" id="1.10.472.80">
    <property type="entry name" value="Ypt/Rab-GAP domain of gyp1p, domain 3"/>
    <property type="match status" value="1"/>
</dbReference>
<feature type="region of interest" description="Disordered" evidence="2">
    <location>
        <begin position="524"/>
        <end position="544"/>
    </location>
</feature>
<dbReference type="InterPro" id="IPR035969">
    <property type="entry name" value="Rab-GAP_TBC_sf"/>
</dbReference>
<dbReference type="SMART" id="SM00164">
    <property type="entry name" value="TBC"/>
    <property type="match status" value="1"/>
</dbReference>
<dbReference type="GeneID" id="98125378"/>
<feature type="region of interest" description="Disordered" evidence="2">
    <location>
        <begin position="832"/>
        <end position="854"/>
    </location>
</feature>
<dbReference type="EMBL" id="JAZGUE010000004">
    <property type="protein sequence ID" value="KAL2266987.1"/>
    <property type="molecule type" value="Genomic_DNA"/>
</dbReference>
<feature type="region of interest" description="Disordered" evidence="2">
    <location>
        <begin position="906"/>
        <end position="927"/>
    </location>
</feature>
<feature type="compositionally biased region" description="Gly residues" evidence="2">
    <location>
        <begin position="1123"/>
        <end position="1134"/>
    </location>
</feature>
<feature type="compositionally biased region" description="Low complexity" evidence="2">
    <location>
        <begin position="907"/>
        <end position="925"/>
    </location>
</feature>
<feature type="compositionally biased region" description="Low complexity" evidence="2">
    <location>
        <begin position="946"/>
        <end position="963"/>
    </location>
</feature>
<dbReference type="PANTHER" id="PTHR47219:SF9">
    <property type="entry name" value="GTPASE ACTIVATING PROTEIN AND CENTROSOME-ASSOCIATED, ISOFORM B"/>
    <property type="match status" value="1"/>
</dbReference>
<evidence type="ECO:0000259" key="3">
    <source>
        <dbReference type="PROSITE" id="PS50086"/>
    </source>
</evidence>
<dbReference type="Pfam" id="PF00566">
    <property type="entry name" value="RabGAP-TBC"/>
    <property type="match status" value="1"/>
</dbReference>
<keyword evidence="1" id="KW-0175">Coiled coil</keyword>